<keyword evidence="2" id="KW-0805">Transcription regulation</keyword>
<evidence type="ECO:0000256" key="5">
    <source>
        <dbReference type="ARBA" id="ARBA00023242"/>
    </source>
</evidence>
<keyword evidence="3 6" id="KW-0238">DNA-binding</keyword>
<reference evidence="9" key="1">
    <citation type="journal article" date="2013" name="G3 (Bethesda)">
        <title>Comparative genomics of a plant-pathogenic fungus, Pyrenophora tritici-repentis, reveals transduplication and the impact of repeat elements on pathogenicity and population divergence.</title>
        <authorList>
            <person name="Manning V.A."/>
            <person name="Pandelova I."/>
            <person name="Dhillon B."/>
            <person name="Wilhelm L.J."/>
            <person name="Goodwin S.B."/>
            <person name="Berlin A.M."/>
            <person name="Figueroa M."/>
            <person name="Freitag M."/>
            <person name="Hane J.K."/>
            <person name="Henrissat B."/>
            <person name="Holman W.H."/>
            <person name="Kodira C.D."/>
            <person name="Martin J."/>
            <person name="Oliver R.P."/>
            <person name="Robbertse B."/>
            <person name="Schackwitz W."/>
            <person name="Schwartz D.C."/>
            <person name="Spatafora J.W."/>
            <person name="Turgeon B.G."/>
            <person name="Yandava C."/>
            <person name="Young S."/>
            <person name="Zhou S."/>
            <person name="Zeng Q."/>
            <person name="Grigoriev I.V."/>
            <person name="Ma L.-J."/>
            <person name="Ciuffetti L.M."/>
        </authorList>
    </citation>
    <scope>NUCLEOTIDE SEQUENCE [LARGE SCALE GENOMIC DNA]</scope>
    <source>
        <strain evidence="9">Pt-1C-BFP</strain>
    </source>
</reference>
<evidence type="ECO:0000259" key="7">
    <source>
        <dbReference type="PROSITE" id="PS50118"/>
    </source>
</evidence>
<gene>
    <name evidence="8" type="ORF">PTRG_10423</name>
</gene>
<dbReference type="KEGG" id="ptrr:6348727"/>
<dbReference type="AlphaFoldDB" id="B2WJS6"/>
<evidence type="ECO:0000256" key="3">
    <source>
        <dbReference type="ARBA" id="ARBA00023125"/>
    </source>
</evidence>
<evidence type="ECO:0000313" key="8">
    <source>
        <dbReference type="EMBL" id="EDU43473.1"/>
    </source>
</evidence>
<dbReference type="STRING" id="426418.B2WJS6"/>
<dbReference type="InParanoid" id="B2WJS6"/>
<name>B2WJS6_PYRTR</name>
<comment type="subcellular location">
    <subcellularLocation>
        <location evidence="1">Nucleus</location>
    </subcellularLocation>
</comment>
<dbReference type="GeneID" id="6348727"/>
<feature type="domain" description="HMG box" evidence="7">
    <location>
        <begin position="84"/>
        <end position="150"/>
    </location>
</feature>
<sequence>MQGPWCCKQKCDNQGQAKGVQASRRPAANTAKARKSRSFICSSSNRPLSDYSDVIRRAAIFTQKWVNRPAHVRRRETELRGGYVARPLNSFMLYRLAYIEEALYTQPKQQKLSAIIADSWRKEPEVVRQAYDAYAKTERRNHHEAYPGYKFSPKKKKLVKEEDASPEEELMPIFWDECNCDSCRLAVATSKKQIRDTVLDPINAGASVPLPAPVNMTAWQPMFLPIQPTLWQDQYSNQVAGSNLPWPSVMTPSLFLGPYSAMWEPTMPTTNGSPIADSSWSGPGMLAGVNYAMRAHDPSYFDEVEKAEAQRVFRAHYFEHRYACKDPLYVLFTVAAAGSVAICSTEHLYDSGQEAIWAL</sequence>
<dbReference type="InterPro" id="IPR009071">
    <property type="entry name" value="HMG_box_dom"/>
</dbReference>
<dbReference type="CDD" id="cd01389">
    <property type="entry name" value="HMG-box_ROX1-like"/>
    <property type="match status" value="1"/>
</dbReference>
<dbReference type="InterPro" id="IPR050917">
    <property type="entry name" value="SOX_TF"/>
</dbReference>
<feature type="DNA-binding region" description="HMG box" evidence="6">
    <location>
        <begin position="84"/>
        <end position="150"/>
    </location>
</feature>
<dbReference type="Gene3D" id="1.10.30.10">
    <property type="entry name" value="High mobility group box domain"/>
    <property type="match status" value="1"/>
</dbReference>
<keyword evidence="5 6" id="KW-0539">Nucleus</keyword>
<protein>
    <recommendedName>
        <fullName evidence="7">HMG box domain-containing protein</fullName>
    </recommendedName>
</protein>
<keyword evidence="4" id="KW-0804">Transcription</keyword>
<dbReference type="GO" id="GO:0005634">
    <property type="term" value="C:nucleus"/>
    <property type="evidence" value="ECO:0007669"/>
    <property type="project" value="UniProtKB-SubCell"/>
</dbReference>
<accession>B2WJS6</accession>
<dbReference type="PANTHER" id="PTHR45803">
    <property type="entry name" value="SOX100B"/>
    <property type="match status" value="1"/>
</dbReference>
<evidence type="ECO:0000256" key="4">
    <source>
        <dbReference type="ARBA" id="ARBA00023163"/>
    </source>
</evidence>
<dbReference type="EMBL" id="DS231627">
    <property type="protein sequence ID" value="EDU43473.1"/>
    <property type="molecule type" value="Genomic_DNA"/>
</dbReference>
<evidence type="ECO:0000256" key="2">
    <source>
        <dbReference type="ARBA" id="ARBA00023015"/>
    </source>
</evidence>
<dbReference type="SUPFAM" id="SSF47095">
    <property type="entry name" value="HMG-box"/>
    <property type="match status" value="1"/>
</dbReference>
<dbReference type="PROSITE" id="PS50118">
    <property type="entry name" value="HMG_BOX_2"/>
    <property type="match status" value="1"/>
</dbReference>
<dbReference type="SMART" id="SM00398">
    <property type="entry name" value="HMG"/>
    <property type="match status" value="1"/>
</dbReference>
<dbReference type="GO" id="GO:0000981">
    <property type="term" value="F:DNA-binding transcription factor activity, RNA polymerase II-specific"/>
    <property type="evidence" value="ECO:0007669"/>
    <property type="project" value="TreeGrafter"/>
</dbReference>
<evidence type="ECO:0000256" key="6">
    <source>
        <dbReference type="PROSITE-ProRule" id="PRU00267"/>
    </source>
</evidence>
<proteinExistence type="predicted"/>
<dbReference type="GO" id="GO:0000978">
    <property type="term" value="F:RNA polymerase II cis-regulatory region sequence-specific DNA binding"/>
    <property type="evidence" value="ECO:0007669"/>
    <property type="project" value="TreeGrafter"/>
</dbReference>
<dbReference type="PANTHER" id="PTHR45803:SF5">
    <property type="entry name" value="SOX100B"/>
    <property type="match status" value="1"/>
</dbReference>
<organism evidence="8 9">
    <name type="scientific">Pyrenophora tritici-repentis (strain Pt-1C-BFP)</name>
    <name type="common">Wheat tan spot fungus</name>
    <name type="synonym">Drechslera tritici-repentis</name>
    <dbReference type="NCBI Taxonomy" id="426418"/>
    <lineage>
        <taxon>Eukaryota</taxon>
        <taxon>Fungi</taxon>
        <taxon>Dikarya</taxon>
        <taxon>Ascomycota</taxon>
        <taxon>Pezizomycotina</taxon>
        <taxon>Dothideomycetes</taxon>
        <taxon>Pleosporomycetidae</taxon>
        <taxon>Pleosporales</taxon>
        <taxon>Pleosporineae</taxon>
        <taxon>Pleosporaceae</taxon>
        <taxon>Pyrenophora</taxon>
    </lineage>
</organism>
<dbReference type="Proteomes" id="UP000001471">
    <property type="component" value="Unassembled WGS sequence"/>
</dbReference>
<evidence type="ECO:0000313" key="9">
    <source>
        <dbReference type="Proteomes" id="UP000001471"/>
    </source>
</evidence>
<dbReference type="Pfam" id="PF00505">
    <property type="entry name" value="HMG_box"/>
    <property type="match status" value="1"/>
</dbReference>
<evidence type="ECO:0000256" key="1">
    <source>
        <dbReference type="ARBA" id="ARBA00004123"/>
    </source>
</evidence>
<dbReference type="InterPro" id="IPR036910">
    <property type="entry name" value="HMG_box_dom_sf"/>
</dbReference>
<dbReference type="HOGENOM" id="CLU_771936_0_0_1"/>